<dbReference type="RefSeq" id="WP_140997882.1">
    <property type="nucleotide sequence ID" value="NZ_VDCZ01000006.1"/>
</dbReference>
<reference evidence="3" key="1">
    <citation type="submission" date="2019-05" db="EMBL/GenBank/DDBJ databases">
        <title>Flavobacterium profundi sp. nov., isolated from a deep-sea seamount.</title>
        <authorList>
            <person name="Zhang D.-C."/>
        </authorList>
    </citation>
    <scope>NUCLEOTIDE SEQUENCE [LARGE SCALE GENOMIC DNA]</scope>
    <source>
        <strain evidence="3">TP390</strain>
    </source>
</reference>
<proteinExistence type="predicted"/>
<dbReference type="Proteomes" id="UP000431264">
    <property type="component" value="Unassembled WGS sequence"/>
</dbReference>
<evidence type="ECO:0000313" key="2">
    <source>
        <dbReference type="EMBL" id="MVO09507.1"/>
    </source>
</evidence>
<name>A0A6I4ISQ6_9FLAO</name>
<dbReference type="Pfam" id="PF14127">
    <property type="entry name" value="DUF4294"/>
    <property type="match status" value="1"/>
</dbReference>
<dbReference type="AlphaFoldDB" id="A0A6I4ISQ6"/>
<comment type="caution">
    <text evidence="2">The sequence shown here is derived from an EMBL/GenBank/DDBJ whole genome shotgun (WGS) entry which is preliminary data.</text>
</comment>
<keyword evidence="3" id="KW-1185">Reference proteome</keyword>
<dbReference type="InterPro" id="IPR025636">
    <property type="entry name" value="DUF4294"/>
</dbReference>
<protein>
    <submittedName>
        <fullName evidence="2">DUF4294 domain-containing protein</fullName>
    </submittedName>
</protein>
<feature type="chain" id="PRO_5026193118" evidence="1">
    <location>
        <begin position="19"/>
        <end position="229"/>
    </location>
</feature>
<dbReference type="OrthoDB" id="1491885at2"/>
<organism evidence="2 3">
    <name type="scientific">Flavobacterium profundi</name>
    <dbReference type="NCBI Taxonomy" id="1774945"/>
    <lineage>
        <taxon>Bacteria</taxon>
        <taxon>Pseudomonadati</taxon>
        <taxon>Bacteroidota</taxon>
        <taxon>Flavobacteriia</taxon>
        <taxon>Flavobacteriales</taxon>
        <taxon>Flavobacteriaceae</taxon>
        <taxon>Flavobacterium</taxon>
    </lineage>
</organism>
<evidence type="ECO:0000256" key="1">
    <source>
        <dbReference type="SAM" id="SignalP"/>
    </source>
</evidence>
<keyword evidence="1" id="KW-0732">Signal</keyword>
<accession>A0A6I4ISQ6</accession>
<evidence type="ECO:0000313" key="3">
    <source>
        <dbReference type="Proteomes" id="UP000431264"/>
    </source>
</evidence>
<gene>
    <name evidence="2" type="ORF">GOQ30_10090</name>
</gene>
<feature type="signal peptide" evidence="1">
    <location>
        <begin position="1"/>
        <end position="18"/>
    </location>
</feature>
<sequence>MKNYIICFFILISVSLKAQVQDTLRMNAQDSTLLYSIQLDEIVVSKNDVSGLDEERKKLLILKRRVYKTYPYAKLTSEKLLQLNATMAKLQTKKEKKKYFKIVEKYLQEEFEPKLKKLSRKDGQILVKLINRQTGETTFDLIKEYKSGWKAFWSNNTAKLFDINIKEEYKPYDRLEDFHIESILVTAFRQGSLENQAPAKPIDLTQLAATWKEKIKKMKEERLAKEDNN</sequence>
<dbReference type="EMBL" id="WQLW01000006">
    <property type="protein sequence ID" value="MVO09507.1"/>
    <property type="molecule type" value="Genomic_DNA"/>
</dbReference>